<feature type="domain" description="Mur ligase C-terminal" evidence="20">
    <location>
        <begin position="313"/>
        <end position="426"/>
    </location>
</feature>
<keyword evidence="17 18" id="KW-0132">Cell division</keyword>
<feature type="chain" id="PRO_5017286634" description="UDP-N-acetylmuramoylalanine--D-glutamate ligase" evidence="19">
    <location>
        <begin position="25"/>
        <end position="450"/>
    </location>
</feature>
<comment type="function">
    <text evidence="1 17 18">Cell wall formation. Catalyzes the addition of glutamate to the nucleotide precursor UDP-N-acetylmuramoyl-L-alanine (UMA).</text>
</comment>
<keyword evidence="12 17" id="KW-0573">Peptidoglycan synthesis</keyword>
<evidence type="ECO:0000256" key="15">
    <source>
        <dbReference type="ARBA" id="ARBA00032324"/>
    </source>
</evidence>
<dbReference type="InterPro" id="IPR004101">
    <property type="entry name" value="Mur_ligase_C"/>
</dbReference>
<accession>A0A3A1R615</accession>
<evidence type="ECO:0000256" key="16">
    <source>
        <dbReference type="ARBA" id="ARBA00047632"/>
    </source>
</evidence>
<evidence type="ECO:0000256" key="2">
    <source>
        <dbReference type="ARBA" id="ARBA00004496"/>
    </source>
</evidence>
<dbReference type="GO" id="GO:0005524">
    <property type="term" value="F:ATP binding"/>
    <property type="evidence" value="ECO:0007669"/>
    <property type="project" value="UniProtKB-UniRule"/>
</dbReference>
<proteinExistence type="inferred from homology"/>
<comment type="subcellular location">
    <subcellularLocation>
        <location evidence="2 17 18">Cytoplasm</location>
    </subcellularLocation>
</comment>
<dbReference type="AlphaFoldDB" id="A0A3A1R615"/>
<dbReference type="Pfam" id="PF21799">
    <property type="entry name" value="MurD-like_N"/>
    <property type="match status" value="1"/>
</dbReference>
<evidence type="ECO:0000256" key="13">
    <source>
        <dbReference type="ARBA" id="ARBA00023316"/>
    </source>
</evidence>
<evidence type="ECO:0000256" key="4">
    <source>
        <dbReference type="ARBA" id="ARBA00010416"/>
    </source>
</evidence>
<evidence type="ECO:0000256" key="6">
    <source>
        <dbReference type="ARBA" id="ARBA00015655"/>
    </source>
</evidence>
<dbReference type="EMBL" id="QXIR01000005">
    <property type="protein sequence ID" value="RIW36320.1"/>
    <property type="molecule type" value="Genomic_DNA"/>
</dbReference>
<evidence type="ECO:0000256" key="17">
    <source>
        <dbReference type="HAMAP-Rule" id="MF_00639"/>
    </source>
</evidence>
<dbReference type="InterPro" id="IPR005762">
    <property type="entry name" value="MurD"/>
</dbReference>
<feature type="domain" description="Mur ligase central" evidence="21">
    <location>
        <begin position="117"/>
        <end position="290"/>
    </location>
</feature>
<dbReference type="Gene3D" id="3.40.1190.10">
    <property type="entry name" value="Mur-like, catalytic domain"/>
    <property type="match status" value="1"/>
</dbReference>
<dbReference type="Gene3D" id="3.40.50.720">
    <property type="entry name" value="NAD(P)-binding Rossmann-like Domain"/>
    <property type="match status" value="1"/>
</dbReference>
<feature type="signal peptide" evidence="19">
    <location>
        <begin position="1"/>
        <end position="24"/>
    </location>
</feature>
<evidence type="ECO:0000256" key="12">
    <source>
        <dbReference type="ARBA" id="ARBA00022984"/>
    </source>
</evidence>
<dbReference type="GO" id="GO:0005737">
    <property type="term" value="C:cytoplasm"/>
    <property type="evidence" value="ECO:0007669"/>
    <property type="project" value="UniProtKB-SubCell"/>
</dbReference>
<dbReference type="OrthoDB" id="9809796at2"/>
<evidence type="ECO:0000256" key="11">
    <source>
        <dbReference type="ARBA" id="ARBA00022960"/>
    </source>
</evidence>
<evidence type="ECO:0000256" key="8">
    <source>
        <dbReference type="ARBA" id="ARBA00022598"/>
    </source>
</evidence>
<sequence length="450" mass="49060">MKTTLKFKHKKVLVLGLAKSGVSAASLLHKLEAFVTVNDRKPFSENPEAQGLLQQGIKVICGSHPIELLDEGFDYIVKNPGIPYDNPLVSGAVKKGIPVLTEVELAYLVSEAPFIGITGTNGKTTTTTLVYEMLDKGGKHPLIAGNIGTVASEVAQTASEENNVVIELSSFQLMGIDTFRPKISIFINLYEAHLDYHGSIDEYAKAKANITANQTEDDYLIINADQPELDQLLHFSKARKIYFSTKNHLEQGASIKDGHIFFNNEKIIDISQIALPGKHNLENILCAVIASKVSGIGNGAIQEVLKTFTGVKHRTQFVRTLNGRSFYNDSKATNVLAAKSALEAFEQPTILLAGGLDRGGSFDELIPYMTNIKALITFGETAPKFIETAAKAGIQTVKHVDNVEAAVPAAYEASEQGDVILLSPACASWDQYRTFEVRGDIFIEEVHKLK</sequence>
<keyword evidence="11 17" id="KW-0133">Cell shape</keyword>
<dbReference type="GO" id="GO:0009252">
    <property type="term" value="P:peptidoglycan biosynthetic process"/>
    <property type="evidence" value="ECO:0007669"/>
    <property type="project" value="UniProtKB-UniRule"/>
</dbReference>
<keyword evidence="19" id="KW-0732">Signal</keyword>
<name>A0A3A1R615_9BACI</name>
<keyword evidence="13 17" id="KW-0961">Cell wall biogenesis/degradation</keyword>
<dbReference type="GO" id="GO:0008360">
    <property type="term" value="P:regulation of cell shape"/>
    <property type="evidence" value="ECO:0007669"/>
    <property type="project" value="UniProtKB-KW"/>
</dbReference>
<dbReference type="InterPro" id="IPR036565">
    <property type="entry name" value="Mur-like_cat_sf"/>
</dbReference>
<evidence type="ECO:0000256" key="14">
    <source>
        <dbReference type="ARBA" id="ARBA00030398"/>
    </source>
</evidence>
<comment type="catalytic activity">
    <reaction evidence="16 17 18">
        <text>UDP-N-acetyl-alpha-D-muramoyl-L-alanine + D-glutamate + ATP = UDP-N-acetyl-alpha-D-muramoyl-L-alanyl-D-glutamate + ADP + phosphate + H(+)</text>
        <dbReference type="Rhea" id="RHEA:16429"/>
        <dbReference type="ChEBI" id="CHEBI:15378"/>
        <dbReference type="ChEBI" id="CHEBI:29986"/>
        <dbReference type="ChEBI" id="CHEBI:30616"/>
        <dbReference type="ChEBI" id="CHEBI:43474"/>
        <dbReference type="ChEBI" id="CHEBI:83898"/>
        <dbReference type="ChEBI" id="CHEBI:83900"/>
        <dbReference type="ChEBI" id="CHEBI:456216"/>
        <dbReference type="EC" id="6.3.2.9"/>
    </reaction>
</comment>
<evidence type="ECO:0000256" key="1">
    <source>
        <dbReference type="ARBA" id="ARBA00002734"/>
    </source>
</evidence>
<dbReference type="SUPFAM" id="SSF53623">
    <property type="entry name" value="MurD-like peptide ligases, catalytic domain"/>
    <property type="match status" value="1"/>
</dbReference>
<evidence type="ECO:0000259" key="21">
    <source>
        <dbReference type="Pfam" id="PF08245"/>
    </source>
</evidence>
<evidence type="ECO:0000313" key="22">
    <source>
        <dbReference type="EMBL" id="RIW36320.1"/>
    </source>
</evidence>
<dbReference type="Pfam" id="PF02875">
    <property type="entry name" value="Mur_ligase_C"/>
    <property type="match status" value="1"/>
</dbReference>
<evidence type="ECO:0000256" key="3">
    <source>
        <dbReference type="ARBA" id="ARBA00004752"/>
    </source>
</evidence>
<evidence type="ECO:0000256" key="7">
    <source>
        <dbReference type="ARBA" id="ARBA00022490"/>
    </source>
</evidence>
<keyword evidence="9 17" id="KW-0547">Nucleotide-binding</keyword>
<dbReference type="Proteomes" id="UP000265801">
    <property type="component" value="Unassembled WGS sequence"/>
</dbReference>
<reference evidence="22 23" key="1">
    <citation type="submission" date="2018-09" db="EMBL/GenBank/DDBJ databases">
        <title>Bacillus saliacetes sp. nov., isolated from Thai shrimp paste (Ka-pi).</title>
        <authorList>
            <person name="Daroonpunt R."/>
            <person name="Tanasupawat S."/>
            <person name="Yiamsombut S."/>
        </authorList>
    </citation>
    <scope>NUCLEOTIDE SEQUENCE [LARGE SCALE GENOMIC DNA]</scope>
    <source>
        <strain evidence="22 23">SKP7-4</strain>
    </source>
</reference>
<comment type="similarity">
    <text evidence="4 17">Belongs to the MurCDEF family.</text>
</comment>
<dbReference type="PANTHER" id="PTHR43692:SF1">
    <property type="entry name" value="UDP-N-ACETYLMURAMOYLALANINE--D-GLUTAMATE LIGASE"/>
    <property type="match status" value="1"/>
</dbReference>
<dbReference type="UniPathway" id="UPA00219"/>
<comment type="pathway">
    <text evidence="3 17 18">Cell wall biogenesis; peptidoglycan biosynthesis.</text>
</comment>
<keyword evidence="8 17" id="KW-0436">Ligase</keyword>
<evidence type="ECO:0000256" key="10">
    <source>
        <dbReference type="ARBA" id="ARBA00022840"/>
    </source>
</evidence>
<dbReference type="RefSeq" id="WP_119545875.1">
    <property type="nucleotide sequence ID" value="NZ_QXIR01000005.1"/>
</dbReference>
<dbReference type="EC" id="6.3.2.9" evidence="5 17"/>
<comment type="caution">
    <text evidence="22">The sequence shown here is derived from an EMBL/GenBank/DDBJ whole genome shotgun (WGS) entry which is preliminary data.</text>
</comment>
<dbReference type="GO" id="GO:0051301">
    <property type="term" value="P:cell division"/>
    <property type="evidence" value="ECO:0007669"/>
    <property type="project" value="UniProtKB-KW"/>
</dbReference>
<evidence type="ECO:0000313" key="23">
    <source>
        <dbReference type="Proteomes" id="UP000265801"/>
    </source>
</evidence>
<dbReference type="SUPFAM" id="SSF53244">
    <property type="entry name" value="MurD-like peptide ligases, peptide-binding domain"/>
    <property type="match status" value="1"/>
</dbReference>
<evidence type="ECO:0000256" key="19">
    <source>
        <dbReference type="SAM" id="SignalP"/>
    </source>
</evidence>
<organism evidence="22 23">
    <name type="scientific">Bacillus salacetis</name>
    <dbReference type="NCBI Taxonomy" id="2315464"/>
    <lineage>
        <taxon>Bacteria</taxon>
        <taxon>Bacillati</taxon>
        <taxon>Bacillota</taxon>
        <taxon>Bacilli</taxon>
        <taxon>Bacillales</taxon>
        <taxon>Bacillaceae</taxon>
        <taxon>Bacillus</taxon>
    </lineage>
</organism>
<protein>
    <recommendedName>
        <fullName evidence="6 17">UDP-N-acetylmuramoylalanine--D-glutamate ligase</fullName>
        <ecNumber evidence="5 17">6.3.2.9</ecNumber>
    </recommendedName>
    <alternativeName>
        <fullName evidence="15 17">D-glutamic acid-adding enzyme</fullName>
    </alternativeName>
    <alternativeName>
        <fullName evidence="14 17">UDP-N-acetylmuramoyl-L-alanyl-D-glutamate synthetase</fullName>
    </alternativeName>
</protein>
<evidence type="ECO:0000259" key="20">
    <source>
        <dbReference type="Pfam" id="PF02875"/>
    </source>
</evidence>
<evidence type="ECO:0000256" key="9">
    <source>
        <dbReference type="ARBA" id="ARBA00022741"/>
    </source>
</evidence>
<dbReference type="GO" id="GO:0071555">
    <property type="term" value="P:cell wall organization"/>
    <property type="evidence" value="ECO:0007669"/>
    <property type="project" value="UniProtKB-KW"/>
</dbReference>
<dbReference type="Gene3D" id="3.90.190.20">
    <property type="entry name" value="Mur ligase, C-terminal domain"/>
    <property type="match status" value="1"/>
</dbReference>
<keyword evidence="17 18" id="KW-0131">Cell cycle</keyword>
<dbReference type="NCBIfam" id="TIGR01087">
    <property type="entry name" value="murD"/>
    <property type="match status" value="1"/>
</dbReference>
<dbReference type="SUPFAM" id="SSF51984">
    <property type="entry name" value="MurCD N-terminal domain"/>
    <property type="match status" value="1"/>
</dbReference>
<dbReference type="InterPro" id="IPR013221">
    <property type="entry name" value="Mur_ligase_cen"/>
</dbReference>
<gene>
    <name evidence="17" type="primary">murD</name>
    <name evidence="22" type="ORF">D3H55_05265</name>
</gene>
<keyword evidence="7 17" id="KW-0963">Cytoplasm</keyword>
<evidence type="ECO:0000256" key="18">
    <source>
        <dbReference type="RuleBase" id="RU003664"/>
    </source>
</evidence>
<keyword evidence="23" id="KW-1185">Reference proteome</keyword>
<dbReference type="PANTHER" id="PTHR43692">
    <property type="entry name" value="UDP-N-ACETYLMURAMOYLALANINE--D-GLUTAMATE LIGASE"/>
    <property type="match status" value="1"/>
</dbReference>
<dbReference type="Pfam" id="PF08245">
    <property type="entry name" value="Mur_ligase_M"/>
    <property type="match status" value="1"/>
</dbReference>
<evidence type="ECO:0000256" key="5">
    <source>
        <dbReference type="ARBA" id="ARBA00012212"/>
    </source>
</evidence>
<dbReference type="HAMAP" id="MF_00639">
    <property type="entry name" value="MurD"/>
    <property type="match status" value="1"/>
</dbReference>
<dbReference type="InterPro" id="IPR036615">
    <property type="entry name" value="Mur_ligase_C_dom_sf"/>
</dbReference>
<dbReference type="GO" id="GO:0008764">
    <property type="term" value="F:UDP-N-acetylmuramoylalanine-D-glutamate ligase activity"/>
    <property type="evidence" value="ECO:0007669"/>
    <property type="project" value="UniProtKB-UniRule"/>
</dbReference>
<keyword evidence="10 17" id="KW-0067">ATP-binding</keyword>
<feature type="binding site" evidence="17">
    <location>
        <begin position="119"/>
        <end position="125"/>
    </location>
    <ligand>
        <name>ATP</name>
        <dbReference type="ChEBI" id="CHEBI:30616"/>
    </ligand>
</feature>